<dbReference type="Pfam" id="PF11612">
    <property type="entry name" value="T2SSJ"/>
    <property type="match status" value="1"/>
</dbReference>
<evidence type="ECO:0000256" key="2">
    <source>
        <dbReference type="ARBA" id="ARBA00011084"/>
    </source>
</evidence>
<dbReference type="Pfam" id="PF07963">
    <property type="entry name" value="N_methyl"/>
    <property type="match status" value="1"/>
</dbReference>
<keyword evidence="12" id="KW-1185">Reference proteome</keyword>
<proteinExistence type="inferred from homology"/>
<dbReference type="SUPFAM" id="SSF54523">
    <property type="entry name" value="Pili subunits"/>
    <property type="match status" value="1"/>
</dbReference>
<evidence type="ECO:0000256" key="5">
    <source>
        <dbReference type="ARBA" id="ARBA00022481"/>
    </source>
</evidence>
<feature type="transmembrane region" description="Helical" evidence="10">
    <location>
        <begin position="21"/>
        <end position="43"/>
    </location>
</feature>
<dbReference type="PANTHER" id="PTHR39583:SF2">
    <property type="entry name" value="TYPE II SECRETION SYSTEM PROTEIN J"/>
    <property type="match status" value="1"/>
</dbReference>
<reference evidence="11" key="1">
    <citation type="submission" date="2022-10" db="EMBL/GenBank/DDBJ databases">
        <authorList>
            <person name="Koch H."/>
        </authorList>
    </citation>
    <scope>NUCLEOTIDE SEQUENCE</scope>
    <source>
        <strain evidence="11">DNF</strain>
    </source>
</reference>
<evidence type="ECO:0000256" key="8">
    <source>
        <dbReference type="ARBA" id="ARBA00022989"/>
    </source>
</evidence>
<evidence type="ECO:0000256" key="3">
    <source>
        <dbReference type="ARBA" id="ARBA00021539"/>
    </source>
</evidence>
<evidence type="ECO:0000256" key="7">
    <source>
        <dbReference type="ARBA" id="ARBA00022692"/>
    </source>
</evidence>
<dbReference type="AlphaFoldDB" id="A0AA86MZQ5"/>
<dbReference type="InterPro" id="IPR012902">
    <property type="entry name" value="N_methyl_site"/>
</dbReference>
<evidence type="ECO:0000256" key="9">
    <source>
        <dbReference type="ARBA" id="ARBA00023136"/>
    </source>
</evidence>
<dbReference type="GO" id="GO:0005886">
    <property type="term" value="C:plasma membrane"/>
    <property type="evidence" value="ECO:0007669"/>
    <property type="project" value="UniProtKB-SubCell"/>
</dbReference>
<evidence type="ECO:0000313" key="11">
    <source>
        <dbReference type="EMBL" id="CAI4032020.1"/>
    </source>
</evidence>
<dbReference type="GO" id="GO:0015628">
    <property type="term" value="P:protein secretion by the type II secretion system"/>
    <property type="evidence" value="ECO:0007669"/>
    <property type="project" value="InterPro"/>
</dbReference>
<organism evidence="11 12">
    <name type="scientific">Nitrospira tepida</name>
    <dbReference type="NCBI Taxonomy" id="2973512"/>
    <lineage>
        <taxon>Bacteria</taxon>
        <taxon>Pseudomonadati</taxon>
        <taxon>Nitrospirota</taxon>
        <taxon>Nitrospiria</taxon>
        <taxon>Nitrospirales</taxon>
        <taxon>Nitrospiraceae</taxon>
        <taxon>Nitrospira</taxon>
    </lineage>
</organism>
<evidence type="ECO:0000256" key="6">
    <source>
        <dbReference type="ARBA" id="ARBA00022519"/>
    </source>
</evidence>
<evidence type="ECO:0000256" key="4">
    <source>
        <dbReference type="ARBA" id="ARBA00022475"/>
    </source>
</evidence>
<dbReference type="InterPro" id="IPR045584">
    <property type="entry name" value="Pilin-like"/>
</dbReference>
<evidence type="ECO:0000256" key="1">
    <source>
        <dbReference type="ARBA" id="ARBA00004377"/>
    </source>
</evidence>
<comment type="subcellular location">
    <subcellularLocation>
        <location evidence="1">Cell inner membrane</location>
        <topology evidence="1">Single-pass membrane protein</topology>
    </subcellularLocation>
</comment>
<dbReference type="Proteomes" id="UP001179121">
    <property type="component" value="Chromosome"/>
</dbReference>
<keyword evidence="4" id="KW-1003">Cell membrane</keyword>
<protein>
    <recommendedName>
        <fullName evidence="3">Type II secretion system protein J</fullName>
    </recommendedName>
</protein>
<keyword evidence="9 10" id="KW-0472">Membrane</keyword>
<keyword evidence="8 10" id="KW-1133">Transmembrane helix</keyword>
<dbReference type="InterPro" id="IPR051621">
    <property type="entry name" value="T2SS_protein_J"/>
</dbReference>
<keyword evidence="5" id="KW-0488">Methylation</keyword>
<dbReference type="KEGG" id="nti:DNFV4_02445"/>
<dbReference type="RefSeq" id="WP_289268769.1">
    <property type="nucleotide sequence ID" value="NZ_OX365700.1"/>
</dbReference>
<comment type="similarity">
    <text evidence="2">Belongs to the GSP J family.</text>
</comment>
<evidence type="ECO:0000256" key="10">
    <source>
        <dbReference type="SAM" id="Phobius"/>
    </source>
</evidence>
<accession>A0AA86MZQ5</accession>
<keyword evidence="7 10" id="KW-0812">Transmembrane</keyword>
<dbReference type="PROSITE" id="PS00409">
    <property type="entry name" value="PROKAR_NTER_METHYL"/>
    <property type="match status" value="1"/>
</dbReference>
<name>A0AA86MZQ5_9BACT</name>
<dbReference type="PANTHER" id="PTHR39583">
    <property type="entry name" value="TYPE II SECRETION SYSTEM PROTEIN J-RELATED"/>
    <property type="match status" value="1"/>
</dbReference>
<dbReference type="InterPro" id="IPR010055">
    <property type="entry name" value="T2SS_protein-GspJ"/>
</dbReference>
<dbReference type="NCBIfam" id="TIGR02532">
    <property type="entry name" value="IV_pilin_GFxxxE"/>
    <property type="match status" value="1"/>
</dbReference>
<evidence type="ECO:0000313" key="12">
    <source>
        <dbReference type="Proteomes" id="UP001179121"/>
    </source>
</evidence>
<sequence>MSFRPAARPSDHADHEERGFTLIELILGVAILAVAATFIFGSLTATTDAIERVREDSTREQMVRSCLSLLAQDLMLSRNSATQPWIGQNLIGEGGYPADTLAFVTGNQQSQQRDRPEADAARVVYAKVGRKLVRFVRPNIYTLSEEGVRQTDVADQVAGFNIRYYDSQARVWIEQWDGRSRKTLPQGFMIELILQREDEPPRTFTSWLTLPS</sequence>
<dbReference type="EMBL" id="OX365700">
    <property type="protein sequence ID" value="CAI4032020.1"/>
    <property type="molecule type" value="Genomic_DNA"/>
</dbReference>
<dbReference type="GO" id="GO:0015627">
    <property type="term" value="C:type II protein secretion system complex"/>
    <property type="evidence" value="ECO:0007669"/>
    <property type="project" value="InterPro"/>
</dbReference>
<gene>
    <name evidence="11" type="ORF">DNFV4_02445</name>
</gene>
<keyword evidence="6" id="KW-0997">Cell inner membrane</keyword>